<sequence length="1066" mass="118050">MSDHYTHTRKTFYCLKSIRTRCSTSFKSYTILFFKTLAIFFFCYQTGFSQVDRYTFSESSTTYSQINNGTNLFPIGWNNNSSSNIPIGFTFNFNGTDYTTCTVSSNGFISFGGMNLDTSNITNPISSNASYDGAISALGMDLMNVQEQSPIIYKTIGTAPNRTFIVQWVNIRRVSAVGSLNFQIRLEEFTNIIKLIYGPNAIWQFNNGGQVGLRGRNNTDFNNRAQIDINSPWANNTRKATTNSARLKVGAFSPPNNGLTYTWTPNIPSAMIVNQYEFSETTGQYVQIDTGTTNAFPSLPAWSNAASLNIPIGFPFNFNGQEYSNCTIVTNGFIAFGKTDANTGLITNPISSNQYYAGAISALGTNLRTIDATSTATYQTTGSAPNRTFIVQWKNVKSETQGGYYNFQIRLNESTNIIDIIYGSIAPTGDLINAQTGLRGFDNTDFNNRAKNSNSNWDNNTSKGTSNTATVSTGPDNIPSSGTIYSWRPIYKNWNGSDHNWNDPNNWLPVGVPTKINNVIIGATTDNNYPIIGGNNFRALAKTLSINRNGRLDIASGNSIDLVNTIYVQINSNFSIENNASIIQTDTISNRGKVAIKRTTQPMNRYDFTYWNSPVTLASRFTLGMLSPNTLADKYIKWLPTINNGNGNWISINSSTVMNPKIGYIVRAPQSFNLDPNNKLPYTATFTGTPNNGDISIPIIIGTESGSDDQWNLIGNPYPSAIDILAFINDAANSAILDGTIYLWTHNSPPSETAPNPFYGSFTYNFAASNYATINQLGATVTAISNPVPDRYIASGQSFFIKGLTNGNAIFRNDMRVAGNNDFFMKNSTTENSNLNQQPVSDEVIEKKRAWLNLTNRSDTFSQILIGYNNDATLDFDRGLDGQTFSGPGATLYSIIPNHNLTIQARPLPFNDDDQVQLGYTTETADDYEIGIDHLDAFFDNKTIYLEDKITNTIHNLKTAPYSFTSDSGTFDDRFVLRFNNTNLGHSTFSLENSIRVLNRNKLTVNSGIEKIKDITAYDLLGRKIDEYLNVNENEIVLKNVKKASGIVLLKIILENGTIVYRKTSF</sequence>
<keyword evidence="2" id="KW-1133">Transmembrane helix</keyword>
<evidence type="ECO:0000313" key="3">
    <source>
        <dbReference type="EMBL" id="UUC45676.1"/>
    </source>
</evidence>
<organism evidence="3 4">
    <name type="scientific">Flavobacterium cerinum</name>
    <dbReference type="NCBI Taxonomy" id="2502784"/>
    <lineage>
        <taxon>Bacteria</taxon>
        <taxon>Pseudomonadati</taxon>
        <taxon>Bacteroidota</taxon>
        <taxon>Flavobacteriia</taxon>
        <taxon>Flavobacteriales</taxon>
        <taxon>Flavobacteriaceae</taxon>
        <taxon>Flavobacterium</taxon>
    </lineage>
</organism>
<reference evidence="3" key="1">
    <citation type="submission" date="2022-07" db="EMBL/GenBank/DDBJ databases">
        <title>Isolation, identification, and degradation of a PFOSA degrading strain from sewage treatment plant.</title>
        <authorList>
            <person name="Zhang L."/>
            <person name="Huo Y."/>
        </authorList>
    </citation>
    <scope>NUCLEOTIDE SEQUENCE</scope>
    <source>
        <strain evidence="3">C1</strain>
    </source>
</reference>
<dbReference type="EMBL" id="CP101751">
    <property type="protein sequence ID" value="UUC45676.1"/>
    <property type="molecule type" value="Genomic_DNA"/>
</dbReference>
<evidence type="ECO:0000256" key="2">
    <source>
        <dbReference type="SAM" id="Phobius"/>
    </source>
</evidence>
<gene>
    <name evidence="3" type="ORF">NOX80_00335</name>
</gene>
<dbReference type="RefSeq" id="WP_256551364.1">
    <property type="nucleotide sequence ID" value="NZ_CP101751.1"/>
</dbReference>
<keyword evidence="2" id="KW-0472">Membrane</keyword>
<proteinExistence type="predicted"/>
<protein>
    <recommendedName>
        <fullName evidence="5">T9SS sorting signal type C domain-containing protein</fullName>
    </recommendedName>
</protein>
<keyword evidence="2" id="KW-0812">Transmembrane</keyword>
<evidence type="ECO:0008006" key="5">
    <source>
        <dbReference type="Google" id="ProtNLM"/>
    </source>
</evidence>
<evidence type="ECO:0000256" key="1">
    <source>
        <dbReference type="SAM" id="MobiDB-lite"/>
    </source>
</evidence>
<accession>A0ABY5IS44</accession>
<feature type="region of interest" description="Disordered" evidence="1">
    <location>
        <begin position="445"/>
        <end position="475"/>
    </location>
</feature>
<keyword evidence="4" id="KW-1185">Reference proteome</keyword>
<name>A0ABY5IS44_9FLAO</name>
<dbReference type="Proteomes" id="UP001059844">
    <property type="component" value="Chromosome"/>
</dbReference>
<feature type="transmembrane region" description="Helical" evidence="2">
    <location>
        <begin position="29"/>
        <end position="48"/>
    </location>
</feature>
<evidence type="ECO:0000313" key="4">
    <source>
        <dbReference type="Proteomes" id="UP001059844"/>
    </source>
</evidence>